<gene>
    <name evidence="7" type="ORF">C0189_01625</name>
</gene>
<keyword evidence="5" id="KW-0813">Transport</keyword>
<evidence type="ECO:0000256" key="3">
    <source>
        <dbReference type="ARBA" id="ARBA00011557"/>
    </source>
</evidence>
<evidence type="ECO:0000256" key="5">
    <source>
        <dbReference type="ARBA" id="ARBA00022448"/>
    </source>
</evidence>
<reference evidence="7 8" key="1">
    <citation type="submission" date="2018-01" db="EMBL/GenBank/DDBJ databases">
        <title>Metagenomic assembled genomes from two thermal pools in the Uzon Caldera, Kamchatka, Russia.</title>
        <authorList>
            <person name="Wilkins L."/>
            <person name="Ettinger C."/>
        </authorList>
    </citation>
    <scope>NUCLEOTIDE SEQUENCE [LARGE SCALE GENOMIC DNA]</scope>
    <source>
        <strain evidence="7">ZAV-07</strain>
    </source>
</reference>
<dbReference type="EMBL" id="PNIL01000024">
    <property type="protein sequence ID" value="PMP68262.1"/>
    <property type="molecule type" value="Genomic_DNA"/>
</dbReference>
<keyword evidence="6" id="KW-0732">Signal</keyword>
<dbReference type="RefSeq" id="WP_424597014.1">
    <property type="nucleotide sequence ID" value="NZ_JBNATC010000017.1"/>
</dbReference>
<dbReference type="SUPFAM" id="SSF53850">
    <property type="entry name" value="Periplasmic binding protein-like II"/>
    <property type="match status" value="1"/>
</dbReference>
<comment type="caution">
    <text evidence="7">The sequence shown here is derived from an EMBL/GenBank/DDBJ whole genome shotgun (WGS) entry which is preliminary data.</text>
</comment>
<evidence type="ECO:0000256" key="4">
    <source>
        <dbReference type="ARBA" id="ARBA00017470"/>
    </source>
</evidence>
<comment type="similarity">
    <text evidence="2">Belongs to the bacterial solute-binding protein 1 family.</text>
</comment>
<accession>A0A2J6WFB0</accession>
<sequence>LKEAGFDHPPRTWDEFATMCKALTKPDGSQWGASLGMSSSDAIVDVWYAMVYEWGGRVLTDDYRNVLFDKDPNALAPVKLLNELYKNGYMHFTNGYDYQSDFGNKKCAFIFGSVVGYTYVDQAVGGRFKWAQAPIPAGPKGQYTTLSGANVVIFGNRYDAQTVKGAWEFVKWFTSPYQTARWSIDTAYLPVRKSALDLPLLKDFIANHPERRAGFDELPNALIEPVTKEWTQAYVDIGAELQKIFLQKISPEDGYKELSIKLRSYIH</sequence>
<dbReference type="GO" id="GO:0042597">
    <property type="term" value="C:periplasmic space"/>
    <property type="evidence" value="ECO:0007669"/>
    <property type="project" value="UniProtKB-SubCell"/>
</dbReference>
<comment type="subcellular location">
    <subcellularLocation>
        <location evidence="1">Periplasm</location>
    </subcellularLocation>
</comment>
<proteinExistence type="inferred from homology"/>
<evidence type="ECO:0000313" key="7">
    <source>
        <dbReference type="EMBL" id="PMP68262.1"/>
    </source>
</evidence>
<dbReference type="InterPro" id="IPR006059">
    <property type="entry name" value="SBP"/>
</dbReference>
<organism evidence="7 8">
    <name type="scientific">Caldisericum exile</name>
    <dbReference type="NCBI Taxonomy" id="693075"/>
    <lineage>
        <taxon>Bacteria</taxon>
        <taxon>Pseudomonadati</taxon>
        <taxon>Caldisericota/Cryosericota group</taxon>
        <taxon>Caldisericota</taxon>
        <taxon>Caldisericia</taxon>
        <taxon>Caldisericales</taxon>
        <taxon>Caldisericaceae</taxon>
        <taxon>Caldisericum</taxon>
    </lineage>
</organism>
<evidence type="ECO:0000256" key="6">
    <source>
        <dbReference type="ARBA" id="ARBA00022729"/>
    </source>
</evidence>
<dbReference type="Proteomes" id="UP000237040">
    <property type="component" value="Unassembled WGS sequence"/>
</dbReference>
<evidence type="ECO:0000256" key="2">
    <source>
        <dbReference type="ARBA" id="ARBA00008520"/>
    </source>
</evidence>
<dbReference type="PANTHER" id="PTHR43649:SF31">
    <property type="entry name" value="SN-GLYCEROL-3-PHOSPHATE-BINDING PERIPLASMIC PROTEIN UGPB"/>
    <property type="match status" value="1"/>
</dbReference>
<dbReference type="Pfam" id="PF13416">
    <property type="entry name" value="SBP_bac_8"/>
    <property type="match status" value="1"/>
</dbReference>
<dbReference type="AlphaFoldDB" id="A0A2J6WFB0"/>
<dbReference type="Gene3D" id="3.40.190.10">
    <property type="entry name" value="Periplasmic binding protein-like II"/>
    <property type="match status" value="1"/>
</dbReference>
<evidence type="ECO:0000256" key="1">
    <source>
        <dbReference type="ARBA" id="ARBA00004418"/>
    </source>
</evidence>
<evidence type="ECO:0000313" key="8">
    <source>
        <dbReference type="Proteomes" id="UP000237040"/>
    </source>
</evidence>
<protein>
    <recommendedName>
        <fullName evidence="4">sn-glycerol-3-phosphate-binding periplasmic protein UgpB</fullName>
    </recommendedName>
</protein>
<dbReference type="InterPro" id="IPR050490">
    <property type="entry name" value="Bact_solute-bd_prot1"/>
</dbReference>
<feature type="non-terminal residue" evidence="7">
    <location>
        <position position="1"/>
    </location>
</feature>
<dbReference type="PANTHER" id="PTHR43649">
    <property type="entry name" value="ARABINOSE-BINDING PROTEIN-RELATED"/>
    <property type="match status" value="1"/>
</dbReference>
<comment type="subunit">
    <text evidence="3">The complex is composed of two ATP-binding proteins (UgpC), two transmembrane proteins (UgpA and UgpE) and a solute-binding protein (UgpB).</text>
</comment>
<name>A0A2J6WFB0_9BACT</name>